<dbReference type="SUPFAM" id="SSF55008">
    <property type="entry name" value="HMA, heavy metal-associated domain"/>
    <property type="match status" value="1"/>
</dbReference>
<dbReference type="GO" id="GO:0046872">
    <property type="term" value="F:metal ion binding"/>
    <property type="evidence" value="ECO:0007669"/>
    <property type="project" value="InterPro"/>
</dbReference>
<feature type="chain" id="PRO_5004814477" description="HMA domain-containing protein" evidence="1">
    <location>
        <begin position="18"/>
        <end position="101"/>
    </location>
</feature>
<organism evidence="3 4">
    <name type="scientific">Tannerella sp. oral taxon BU063 isolate Cell 8/11</name>
    <dbReference type="NCBI Taxonomy" id="1411915"/>
    <lineage>
        <taxon>Bacteria</taxon>
        <taxon>Pseudomonadati</taxon>
        <taxon>Bacteroidota</taxon>
        <taxon>Bacteroidia</taxon>
        <taxon>Bacteroidales</taxon>
        <taxon>Tannerellaceae</taxon>
        <taxon>Tannerella</taxon>
    </lineage>
</organism>
<dbReference type="PROSITE" id="PS50846">
    <property type="entry name" value="HMA_2"/>
    <property type="match status" value="1"/>
</dbReference>
<evidence type="ECO:0000313" key="3">
    <source>
        <dbReference type="EMBL" id="ETK12867.1"/>
    </source>
</evidence>
<keyword evidence="1" id="KW-0732">Signal</keyword>
<evidence type="ECO:0000256" key="1">
    <source>
        <dbReference type="SAM" id="SignalP"/>
    </source>
</evidence>
<feature type="signal peptide" evidence="1">
    <location>
        <begin position="1"/>
        <end position="17"/>
    </location>
</feature>
<proteinExistence type="predicted"/>
<sequence length="101" mass="11172">MIVALLIMAMGATHTMAQDQKAPKKDERVTFAVEIVCSSCVKNIKKQFAYEKGVKDVRVNQAKQQVTVTYNPTKTDTKRMIAAFKEIGKDATVATPPEVIN</sequence>
<dbReference type="Pfam" id="PF00403">
    <property type="entry name" value="HMA"/>
    <property type="match status" value="1"/>
</dbReference>
<reference evidence="3 4" key="1">
    <citation type="submission" date="2013-11" db="EMBL/GenBank/DDBJ databases">
        <title>Single cell genomics of uncultured Tannerella BU063 (oral taxon 286).</title>
        <authorList>
            <person name="Beall C.J."/>
            <person name="Campbell A.G."/>
            <person name="Griffen A.L."/>
            <person name="Podar M."/>
            <person name="Leys E.J."/>
        </authorList>
    </citation>
    <scope>NUCLEOTIDE SEQUENCE [LARGE SCALE GENOMIC DNA]</scope>
    <source>
        <strain evidence="3">Cell 8/11</strain>
    </source>
</reference>
<dbReference type="CDD" id="cd00371">
    <property type="entry name" value="HMA"/>
    <property type="match status" value="1"/>
</dbReference>
<accession>W2D2F0</accession>
<comment type="caution">
    <text evidence="3">The sequence shown here is derived from an EMBL/GenBank/DDBJ whole genome shotgun (WGS) entry which is preliminary data.</text>
</comment>
<gene>
    <name evidence="3" type="ORF">T235_06920</name>
</gene>
<dbReference type="AlphaFoldDB" id="W2D2F0"/>
<dbReference type="InterPro" id="IPR006121">
    <property type="entry name" value="HMA_dom"/>
</dbReference>
<dbReference type="EMBL" id="AYYF01001056">
    <property type="protein sequence ID" value="ETK12867.1"/>
    <property type="molecule type" value="Genomic_DNA"/>
</dbReference>
<dbReference type="Proteomes" id="UP000034980">
    <property type="component" value="Unassembled WGS sequence"/>
</dbReference>
<evidence type="ECO:0000259" key="2">
    <source>
        <dbReference type="PROSITE" id="PS50846"/>
    </source>
</evidence>
<name>W2D2F0_9BACT</name>
<feature type="domain" description="HMA" evidence="2">
    <location>
        <begin position="26"/>
        <end position="92"/>
    </location>
</feature>
<dbReference type="PATRIC" id="fig|1411915.3.peg.521"/>
<dbReference type="InterPro" id="IPR036163">
    <property type="entry name" value="HMA_dom_sf"/>
</dbReference>
<evidence type="ECO:0000313" key="4">
    <source>
        <dbReference type="Proteomes" id="UP000034980"/>
    </source>
</evidence>
<protein>
    <recommendedName>
        <fullName evidence="2">HMA domain-containing protein</fullName>
    </recommendedName>
</protein>
<dbReference type="Gene3D" id="3.30.70.100">
    <property type="match status" value="1"/>
</dbReference>